<reference evidence="4 5" key="1">
    <citation type="submission" date="2014-11" db="EMBL/GenBank/DDBJ databases">
        <title>Genetic blueprint of the zoonotic pathogen Toxocara canis.</title>
        <authorList>
            <person name="Zhu X.-Q."/>
            <person name="Korhonen P.K."/>
            <person name="Cai H."/>
            <person name="Young N.D."/>
            <person name="Nejsum P."/>
            <person name="von Samson-Himmelstjerna G."/>
            <person name="Boag P.R."/>
            <person name="Tan P."/>
            <person name="Li Q."/>
            <person name="Min J."/>
            <person name="Yang Y."/>
            <person name="Wang X."/>
            <person name="Fang X."/>
            <person name="Hall R.S."/>
            <person name="Hofmann A."/>
            <person name="Sternberg P.W."/>
            <person name="Jex A.R."/>
            <person name="Gasser R.B."/>
        </authorList>
    </citation>
    <scope>NUCLEOTIDE SEQUENCE [LARGE SCALE GENOMIC DNA]</scope>
    <source>
        <strain evidence="4">PN_DK_2014</strain>
    </source>
</reference>
<dbReference type="OMA" id="ELRLIMY"/>
<evidence type="ECO:0000256" key="2">
    <source>
        <dbReference type="ARBA" id="ARBA00022837"/>
    </source>
</evidence>
<evidence type="ECO:0000313" key="4">
    <source>
        <dbReference type="EMBL" id="KHN83520.1"/>
    </source>
</evidence>
<dbReference type="InterPro" id="IPR018247">
    <property type="entry name" value="EF_Hand_1_Ca_BS"/>
</dbReference>
<evidence type="ECO:0000259" key="3">
    <source>
        <dbReference type="PROSITE" id="PS50222"/>
    </source>
</evidence>
<dbReference type="PANTHER" id="PTHR23048:SF0">
    <property type="entry name" value="CALMODULIN LIKE 3"/>
    <property type="match status" value="1"/>
</dbReference>
<keyword evidence="2" id="KW-0106">Calcium</keyword>
<evidence type="ECO:0000256" key="1">
    <source>
        <dbReference type="ARBA" id="ARBA00022737"/>
    </source>
</evidence>
<feature type="domain" description="EF-hand" evidence="3">
    <location>
        <begin position="79"/>
        <end position="114"/>
    </location>
</feature>
<dbReference type="FunFam" id="1.10.238.10:FF:000178">
    <property type="entry name" value="Calmodulin-2 A"/>
    <property type="match status" value="1"/>
</dbReference>
<dbReference type="PROSITE" id="PS00018">
    <property type="entry name" value="EF_HAND_1"/>
    <property type="match status" value="4"/>
</dbReference>
<dbReference type="Pfam" id="PF13499">
    <property type="entry name" value="EF-hand_7"/>
    <property type="match status" value="2"/>
</dbReference>
<keyword evidence="5" id="KW-1185">Reference proteome</keyword>
<gene>
    <name evidence="4" type="ORF">Tcan_15715</name>
</gene>
<dbReference type="STRING" id="6265.A0A0B2VR52"/>
<dbReference type="GO" id="GO:0016460">
    <property type="term" value="C:myosin II complex"/>
    <property type="evidence" value="ECO:0007669"/>
    <property type="project" value="TreeGrafter"/>
</dbReference>
<accession>A0A0B2VR52</accession>
<dbReference type="PRINTS" id="PR01697">
    <property type="entry name" value="PARVALBUMIN"/>
</dbReference>
<organism evidence="4 5">
    <name type="scientific">Toxocara canis</name>
    <name type="common">Canine roundworm</name>
    <dbReference type="NCBI Taxonomy" id="6265"/>
    <lineage>
        <taxon>Eukaryota</taxon>
        <taxon>Metazoa</taxon>
        <taxon>Ecdysozoa</taxon>
        <taxon>Nematoda</taxon>
        <taxon>Chromadorea</taxon>
        <taxon>Rhabditida</taxon>
        <taxon>Spirurina</taxon>
        <taxon>Ascaridomorpha</taxon>
        <taxon>Ascaridoidea</taxon>
        <taxon>Toxocaridae</taxon>
        <taxon>Toxocara</taxon>
    </lineage>
</organism>
<dbReference type="InterPro" id="IPR011992">
    <property type="entry name" value="EF-hand-dom_pair"/>
</dbReference>
<sequence length="147" mass="17258">MSAATELEDYKRAFHFFDTNHDGKITIEELEAAMNKCGQHPSKLELRLLMMQADTDRNGVITFDEFTQMMRDGKKRCKYSREQLYEQFQLFDKDKDGYIERNEMSGIVYELELGKMFPEKLIDQIFQEADVDGDGRISFEEFVLAVN</sequence>
<dbReference type="SUPFAM" id="SSF47473">
    <property type="entry name" value="EF-hand"/>
    <property type="match status" value="1"/>
</dbReference>
<name>A0A0B2VR52_TOXCA</name>
<dbReference type="InterPro" id="IPR002048">
    <property type="entry name" value="EF_hand_dom"/>
</dbReference>
<dbReference type="InterPro" id="IPR050230">
    <property type="entry name" value="CALM/Myosin/TropC-like"/>
</dbReference>
<protein>
    <submittedName>
        <fullName evidence="4">Calmodulin</fullName>
    </submittedName>
</protein>
<feature type="domain" description="EF-hand" evidence="3">
    <location>
        <begin position="5"/>
        <end position="40"/>
    </location>
</feature>
<dbReference type="GO" id="GO:0005509">
    <property type="term" value="F:calcium ion binding"/>
    <property type="evidence" value="ECO:0007669"/>
    <property type="project" value="InterPro"/>
</dbReference>
<feature type="domain" description="EF-hand" evidence="3">
    <location>
        <begin position="117"/>
        <end position="147"/>
    </location>
</feature>
<dbReference type="Gene3D" id="1.10.238.10">
    <property type="entry name" value="EF-hand"/>
    <property type="match status" value="2"/>
</dbReference>
<keyword evidence="1" id="KW-0677">Repeat</keyword>
<dbReference type="Proteomes" id="UP000031036">
    <property type="component" value="Unassembled WGS sequence"/>
</dbReference>
<evidence type="ECO:0000313" key="5">
    <source>
        <dbReference type="Proteomes" id="UP000031036"/>
    </source>
</evidence>
<feature type="domain" description="EF-hand" evidence="3">
    <location>
        <begin position="41"/>
        <end position="76"/>
    </location>
</feature>
<comment type="caution">
    <text evidence="4">The sequence shown here is derived from an EMBL/GenBank/DDBJ whole genome shotgun (WGS) entry which is preliminary data.</text>
</comment>
<dbReference type="AlphaFoldDB" id="A0A0B2VR52"/>
<dbReference type="PROSITE" id="PS50222">
    <property type="entry name" value="EF_HAND_2"/>
    <property type="match status" value="4"/>
</dbReference>
<dbReference type="PANTHER" id="PTHR23048">
    <property type="entry name" value="MYOSIN LIGHT CHAIN 1, 3"/>
    <property type="match status" value="1"/>
</dbReference>
<dbReference type="OrthoDB" id="26525at2759"/>
<proteinExistence type="predicted"/>
<dbReference type="EMBL" id="JPKZ01001181">
    <property type="protein sequence ID" value="KHN83520.1"/>
    <property type="molecule type" value="Genomic_DNA"/>
</dbReference>
<dbReference type="SMART" id="SM00054">
    <property type="entry name" value="EFh"/>
    <property type="match status" value="4"/>
</dbReference>